<name>A0AAW0GRD5_9APHY</name>
<dbReference type="InterPro" id="IPR037062">
    <property type="entry name" value="Malic_N_dom_sf"/>
</dbReference>
<reference evidence="3 4" key="1">
    <citation type="submission" date="2022-09" db="EMBL/GenBank/DDBJ databases">
        <authorList>
            <person name="Palmer J.M."/>
        </authorList>
    </citation>
    <scope>NUCLEOTIDE SEQUENCE [LARGE SCALE GENOMIC DNA]</scope>
    <source>
        <strain evidence="3 4">DSM 7382</strain>
    </source>
</reference>
<dbReference type="PRINTS" id="PR00072">
    <property type="entry name" value="MALOXRDTASE"/>
</dbReference>
<proteinExistence type="predicted"/>
<keyword evidence="1" id="KW-0520">NAD</keyword>
<dbReference type="GO" id="GO:0006108">
    <property type="term" value="P:malate metabolic process"/>
    <property type="evidence" value="ECO:0007669"/>
    <property type="project" value="TreeGrafter"/>
</dbReference>
<dbReference type="EMBL" id="JASBNA010000002">
    <property type="protein sequence ID" value="KAK7695201.1"/>
    <property type="molecule type" value="Genomic_DNA"/>
</dbReference>
<evidence type="ECO:0000256" key="1">
    <source>
        <dbReference type="ARBA" id="ARBA00023027"/>
    </source>
</evidence>
<accession>A0AAW0GRD5</accession>
<dbReference type="AlphaFoldDB" id="A0AAW0GRD5"/>
<sequence>MSSPEPVYRIALRGSAILSHPRWNKGMAFTAEERKAFGLIGRLPCQINTLDEQCDRAYDQLQSQVNDLAKNTFLQSMKDQNWVLYFSLIGRHLRELIPIIYTPTEAEAISNYSHLFRRSEGLYLSFPHIESMEEDFLEQTKDRTIDLFVCSDAEAILGIGDQGVGVIVSIEI</sequence>
<dbReference type="Proteomes" id="UP001385951">
    <property type="component" value="Unassembled WGS sequence"/>
</dbReference>
<dbReference type="GO" id="GO:0005739">
    <property type="term" value="C:mitochondrion"/>
    <property type="evidence" value="ECO:0007669"/>
    <property type="project" value="TreeGrafter"/>
</dbReference>
<evidence type="ECO:0000313" key="4">
    <source>
        <dbReference type="Proteomes" id="UP001385951"/>
    </source>
</evidence>
<evidence type="ECO:0000313" key="3">
    <source>
        <dbReference type="EMBL" id="KAK7695201.1"/>
    </source>
</evidence>
<dbReference type="PANTHER" id="PTHR23406:SF34">
    <property type="entry name" value="NAD-DEPENDENT MALIC ENZYME, MITOCHONDRIAL"/>
    <property type="match status" value="1"/>
</dbReference>
<dbReference type="PANTHER" id="PTHR23406">
    <property type="entry name" value="MALIC ENZYME-RELATED"/>
    <property type="match status" value="1"/>
</dbReference>
<dbReference type="GO" id="GO:0004471">
    <property type="term" value="F:malate dehydrogenase (decarboxylating) (NAD+) activity"/>
    <property type="evidence" value="ECO:0007669"/>
    <property type="project" value="TreeGrafter"/>
</dbReference>
<dbReference type="InterPro" id="IPR001891">
    <property type="entry name" value="Malic_OxRdtase"/>
</dbReference>
<dbReference type="GO" id="GO:0005829">
    <property type="term" value="C:cytosol"/>
    <property type="evidence" value="ECO:0007669"/>
    <property type="project" value="TreeGrafter"/>
</dbReference>
<dbReference type="InterPro" id="IPR046346">
    <property type="entry name" value="Aminoacid_DH-like_N_sf"/>
</dbReference>
<protein>
    <recommendedName>
        <fullName evidence="2">Malic enzyme N-terminal domain-containing protein</fullName>
    </recommendedName>
</protein>
<keyword evidence="4" id="KW-1185">Reference proteome</keyword>
<dbReference type="SUPFAM" id="SSF53223">
    <property type="entry name" value="Aminoacid dehydrogenase-like, N-terminal domain"/>
    <property type="match status" value="1"/>
</dbReference>
<feature type="domain" description="Malic enzyme N-terminal" evidence="2">
    <location>
        <begin position="78"/>
        <end position="172"/>
    </location>
</feature>
<dbReference type="Gene3D" id="3.40.50.10380">
    <property type="entry name" value="Malic enzyme, N-terminal domain"/>
    <property type="match status" value="1"/>
</dbReference>
<dbReference type="SMART" id="SM01274">
    <property type="entry name" value="malic"/>
    <property type="match status" value="1"/>
</dbReference>
<gene>
    <name evidence="3" type="ORF">QCA50_002391</name>
</gene>
<evidence type="ECO:0000259" key="2">
    <source>
        <dbReference type="SMART" id="SM01274"/>
    </source>
</evidence>
<dbReference type="InterPro" id="IPR012301">
    <property type="entry name" value="Malic_N_dom"/>
</dbReference>
<organism evidence="3 4">
    <name type="scientific">Cerrena zonata</name>
    <dbReference type="NCBI Taxonomy" id="2478898"/>
    <lineage>
        <taxon>Eukaryota</taxon>
        <taxon>Fungi</taxon>
        <taxon>Dikarya</taxon>
        <taxon>Basidiomycota</taxon>
        <taxon>Agaricomycotina</taxon>
        <taxon>Agaricomycetes</taxon>
        <taxon>Polyporales</taxon>
        <taxon>Cerrenaceae</taxon>
        <taxon>Cerrena</taxon>
    </lineage>
</organism>
<dbReference type="Pfam" id="PF00390">
    <property type="entry name" value="malic"/>
    <property type="match status" value="1"/>
</dbReference>
<comment type="caution">
    <text evidence="3">The sequence shown here is derived from an EMBL/GenBank/DDBJ whole genome shotgun (WGS) entry which is preliminary data.</text>
</comment>